<gene>
    <name evidence="4" type="ORF">CLOSTHATH_05497</name>
</gene>
<reference evidence="4 5" key="1">
    <citation type="submission" date="2010-01" db="EMBL/GenBank/DDBJ databases">
        <authorList>
            <person name="Weinstock G."/>
            <person name="Sodergren E."/>
            <person name="Clifton S."/>
            <person name="Fulton L."/>
            <person name="Fulton B."/>
            <person name="Courtney L."/>
            <person name="Fronick C."/>
            <person name="Harrison M."/>
            <person name="Strong C."/>
            <person name="Farmer C."/>
            <person name="Delahaunty K."/>
            <person name="Markovic C."/>
            <person name="Hall O."/>
            <person name="Minx P."/>
            <person name="Tomlinson C."/>
            <person name="Mitreva M."/>
            <person name="Nelson J."/>
            <person name="Hou S."/>
            <person name="Wollam A."/>
            <person name="Pepin K.H."/>
            <person name="Johnson M."/>
            <person name="Bhonagiri V."/>
            <person name="Nash W.E."/>
            <person name="Warren W."/>
            <person name="Chinwalla A."/>
            <person name="Mardis E.R."/>
            <person name="Wilson R.K."/>
        </authorList>
    </citation>
    <scope>NUCLEOTIDE SEQUENCE [LARGE SCALE GENOMIC DNA]</scope>
    <source>
        <strain evidence="4 5">DSM 13479</strain>
    </source>
</reference>
<feature type="domain" description="Gfo/Idh/MocA-like oxidoreductase N-terminal" evidence="2">
    <location>
        <begin position="3"/>
        <end position="124"/>
    </location>
</feature>
<evidence type="ECO:0000313" key="4">
    <source>
        <dbReference type="EMBL" id="EFC96306.1"/>
    </source>
</evidence>
<dbReference type="Pfam" id="PF01408">
    <property type="entry name" value="GFO_IDH_MocA"/>
    <property type="match status" value="1"/>
</dbReference>
<dbReference type="Gene3D" id="3.30.360.10">
    <property type="entry name" value="Dihydrodipicolinate Reductase, domain 2"/>
    <property type="match status" value="1"/>
</dbReference>
<dbReference type="HOGENOM" id="CLU_023194_4_2_9"/>
<dbReference type="SUPFAM" id="SSF55347">
    <property type="entry name" value="Glyceraldehyde-3-phosphate dehydrogenase-like, C-terminal domain"/>
    <property type="match status" value="1"/>
</dbReference>
<dbReference type="Gene3D" id="3.40.50.720">
    <property type="entry name" value="NAD(P)-binding Rossmann-like Domain"/>
    <property type="match status" value="1"/>
</dbReference>
<feature type="domain" description="Gfo/Idh/MocA-like oxidoreductase C-terminal" evidence="3">
    <location>
        <begin position="138"/>
        <end position="330"/>
    </location>
</feature>
<dbReference type="PANTHER" id="PTHR43377">
    <property type="entry name" value="BILIVERDIN REDUCTASE A"/>
    <property type="match status" value="1"/>
</dbReference>
<dbReference type="SUPFAM" id="SSF51735">
    <property type="entry name" value="NAD(P)-binding Rossmann-fold domains"/>
    <property type="match status" value="1"/>
</dbReference>
<dbReference type="InterPro" id="IPR000683">
    <property type="entry name" value="Gfo/Idh/MocA-like_OxRdtase_N"/>
</dbReference>
<protein>
    <submittedName>
        <fullName evidence="4">Oxidoreductase, NAD-binding domain protein</fullName>
    </submittedName>
</protein>
<evidence type="ECO:0000259" key="3">
    <source>
        <dbReference type="Pfam" id="PF02894"/>
    </source>
</evidence>
<name>D3APE5_9FIRM</name>
<dbReference type="EMBL" id="ACIO01000576">
    <property type="protein sequence ID" value="EFC96306.1"/>
    <property type="molecule type" value="Genomic_DNA"/>
</dbReference>
<evidence type="ECO:0000313" key="5">
    <source>
        <dbReference type="Proteomes" id="UP000004968"/>
    </source>
</evidence>
<comment type="caution">
    <text evidence="4">The sequence shown here is derived from an EMBL/GenBank/DDBJ whole genome shotgun (WGS) entry which is preliminary data.</text>
</comment>
<dbReference type="Pfam" id="PF02894">
    <property type="entry name" value="GFO_IDH_MocA_C"/>
    <property type="match status" value="1"/>
</dbReference>
<dbReference type="InterPro" id="IPR004104">
    <property type="entry name" value="Gfo/Idh/MocA-like_OxRdtase_C"/>
</dbReference>
<evidence type="ECO:0000256" key="1">
    <source>
        <dbReference type="ARBA" id="ARBA00010928"/>
    </source>
</evidence>
<dbReference type="AlphaFoldDB" id="D3APE5"/>
<proteinExistence type="inferred from homology"/>
<dbReference type="PANTHER" id="PTHR43377:SF2">
    <property type="entry name" value="BINDING ROSSMANN FOLD OXIDOREDUCTASE, PUTATIVE (AFU_ORTHOLOGUE AFUA_4G00560)-RELATED"/>
    <property type="match status" value="1"/>
</dbReference>
<dbReference type="GO" id="GO:0000166">
    <property type="term" value="F:nucleotide binding"/>
    <property type="evidence" value="ECO:0007669"/>
    <property type="project" value="InterPro"/>
</dbReference>
<dbReference type="GeneID" id="93150199"/>
<dbReference type="Proteomes" id="UP000004968">
    <property type="component" value="Unassembled WGS sequence"/>
</dbReference>
<comment type="similarity">
    <text evidence="1">Belongs to the Gfo/Idh/MocA family.</text>
</comment>
<evidence type="ECO:0000259" key="2">
    <source>
        <dbReference type="Pfam" id="PF01408"/>
    </source>
</evidence>
<organism evidence="4 5">
    <name type="scientific">Hungatella hathewayi DSM 13479</name>
    <dbReference type="NCBI Taxonomy" id="566550"/>
    <lineage>
        <taxon>Bacteria</taxon>
        <taxon>Bacillati</taxon>
        <taxon>Bacillota</taxon>
        <taxon>Clostridia</taxon>
        <taxon>Lachnospirales</taxon>
        <taxon>Lachnospiraceae</taxon>
        <taxon>Hungatella</taxon>
    </lineage>
</organism>
<dbReference type="RefSeq" id="WP_006775919.1">
    <property type="nucleotide sequence ID" value="NZ_GG667756.1"/>
</dbReference>
<sequence length="423" mass="47501">MVNAILIGAGQRGYEVYGECALEHPSDLKFIAVAEPDEARRNRFAQAHKIPNELCFESWEKILDQPKLADAAFICTQDRMHTEPTLMALEKGYHVLLEKPMSPVAGECIAMGKYAEKYNRIFSICHVLRYSEFFSAIKEVIDCGKLGEIINIKHAENVAFWHQAHSFVRGNWRNSNETSPMILQKCCHDMDIILWLMNRSCTKVSSFGSLEYFKPENAPAGATERCTDACPVKGTCPFNAERFYLGENTHWPVSVISEDMSLKARRKALEDGPYGRCVYHCDNNVVDHQVTALEFEGGATATLTMCAFTPDCTRFIEVMGTKGYLRAEMKKFGENARHNEIVVENFLTGEVEIIPVSDFGLMTGHEGADVLLTMGFVKQVAEHDSEGRTSAARSVESHLMSLAAEKSRVENRQIPMAEMWAMS</sequence>
<dbReference type="InterPro" id="IPR051450">
    <property type="entry name" value="Gfo/Idh/MocA_Oxidoreductases"/>
</dbReference>
<dbReference type="InterPro" id="IPR036291">
    <property type="entry name" value="NAD(P)-bd_dom_sf"/>
</dbReference>
<accession>D3APE5</accession>